<comment type="similarity">
    <text evidence="6">Belongs to the DarT ADP-ribosyltransferase family.</text>
</comment>
<comment type="caution">
    <text evidence="9">The sequence shown here is derived from an EMBL/GenBank/DDBJ whole genome shotgun (WGS) entry which is preliminary data.</text>
</comment>
<evidence type="ECO:0000256" key="3">
    <source>
        <dbReference type="ARBA" id="ARBA00022679"/>
    </source>
</evidence>
<keyword evidence="3 6" id="KW-0808">Transferase</keyword>
<dbReference type="GO" id="GO:0003677">
    <property type="term" value="F:DNA binding"/>
    <property type="evidence" value="ECO:0007669"/>
    <property type="project" value="UniProtKB-UniRule"/>
</dbReference>
<evidence type="ECO:0000313" key="11">
    <source>
        <dbReference type="Proteomes" id="UP001207528"/>
    </source>
</evidence>
<dbReference type="AlphaFoldDB" id="A0AAW5SWL5"/>
<reference evidence="9" key="3">
    <citation type="journal article" date="2022" name="BMC Genomics">
        <title>Comparative genome analysis of mycobacteria focusing on tRNA and non-coding RNA.</title>
        <authorList>
            <person name="Behra P.R.K."/>
            <person name="Pettersson B.M.F."/>
            <person name="Ramesh M."/>
            <person name="Das S."/>
            <person name="Dasgupta S."/>
            <person name="Kirsebom L.A."/>
        </authorList>
    </citation>
    <scope>NUCLEOTIDE SEQUENCE</scope>
    <source>
        <strain evidence="9">DSM 44203</strain>
    </source>
</reference>
<evidence type="ECO:0000256" key="5">
    <source>
        <dbReference type="ARBA" id="ARBA00023125"/>
    </source>
</evidence>
<evidence type="ECO:0000313" key="8">
    <source>
        <dbReference type="EMBL" id="GAT07396.1"/>
    </source>
</evidence>
<dbReference type="EMBL" id="BCTA01000007">
    <property type="protein sequence ID" value="GAT07396.1"/>
    <property type="molecule type" value="Genomic_DNA"/>
</dbReference>
<evidence type="ECO:0000256" key="4">
    <source>
        <dbReference type="ARBA" id="ARBA00022695"/>
    </source>
</evidence>
<dbReference type="Proteomes" id="UP000069773">
    <property type="component" value="Unassembled WGS sequence"/>
</dbReference>
<evidence type="ECO:0000256" key="1">
    <source>
        <dbReference type="ARBA" id="ARBA00022649"/>
    </source>
</evidence>
<proteinExistence type="inferred from homology"/>
<keyword evidence="10" id="KW-1185">Reference proteome</keyword>
<protein>
    <submittedName>
        <fullName evidence="9">DUF4433 domain-containing protein</fullName>
    </submittedName>
</protein>
<dbReference type="InterPro" id="IPR029494">
    <property type="entry name" value="DarT"/>
</dbReference>
<comment type="caution">
    <text evidence="6">Lacks conserved residue(s) required for the propagation of feature annotation.</text>
</comment>
<keyword evidence="2 6" id="KW-0328">Glycosyltransferase</keyword>
<feature type="binding site" evidence="6">
    <location>
        <position position="42"/>
    </location>
    <ligand>
        <name>NAD(+)</name>
        <dbReference type="ChEBI" id="CHEBI:57540"/>
    </ligand>
</feature>
<evidence type="ECO:0000313" key="9">
    <source>
        <dbReference type="EMBL" id="MCV7027504.1"/>
    </source>
</evidence>
<evidence type="ECO:0000256" key="2">
    <source>
        <dbReference type="ARBA" id="ARBA00022676"/>
    </source>
</evidence>
<feature type="active site" evidence="6">
    <location>
        <position position="155"/>
    </location>
</feature>
<evidence type="ECO:0000313" key="10">
    <source>
        <dbReference type="Proteomes" id="UP000069773"/>
    </source>
</evidence>
<sequence length="202" mass="22987">MHFTHIEHLETVINNGLLCDTDAQSTGVLTREAGNVGIKAARRKRPVPIEPYGRVADYVPFYFAARSPMMSAISNGKVPEFGTDSTSLMYLATTTQILVEGGLKLLFTDRNARLDYAKFKPEADGDDLVDWNLMKQRYWANTDQDPERKERRMAECLVHQRVPFDRFGAIMVHREEQAEAVRSTLAANGQSTEVYVRPDWYI</sequence>
<gene>
    <name evidence="9" type="ORF">H7I77_29870</name>
    <name evidence="8" type="ORF">RMCN_0529</name>
</gene>
<feature type="active site" description="Proton acceptor" evidence="6">
    <location>
        <position position="42"/>
    </location>
</feature>
<accession>A0AAW5SWL5</accession>
<dbReference type="GO" id="GO:0016757">
    <property type="term" value="F:glycosyltransferase activity"/>
    <property type="evidence" value="ECO:0007669"/>
    <property type="project" value="UniProtKB-UniRule"/>
</dbReference>
<evidence type="ECO:0000259" key="7">
    <source>
        <dbReference type="PROSITE" id="PS52018"/>
    </source>
</evidence>
<dbReference type="EMBL" id="JACKTI010000079">
    <property type="protein sequence ID" value="MCV7027504.1"/>
    <property type="molecule type" value="Genomic_DNA"/>
</dbReference>
<keyword evidence="1 6" id="KW-1277">Toxin-antitoxin system</keyword>
<feature type="domain" description="DarT" evidence="7">
    <location>
        <begin position="1"/>
        <end position="202"/>
    </location>
</feature>
<comment type="catalytic activity">
    <reaction evidence="6">
        <text>a thymidine in DNA + NAD(+) = an N-(ADP-alpha-D-ribosyl)-thymidine in DNA + nicotinamide + H(+)</text>
        <dbReference type="Rhea" id="RHEA:71651"/>
        <dbReference type="Rhea" id="RHEA-COMP:13556"/>
        <dbReference type="Rhea" id="RHEA-COMP:18051"/>
        <dbReference type="ChEBI" id="CHEBI:15378"/>
        <dbReference type="ChEBI" id="CHEBI:17154"/>
        <dbReference type="ChEBI" id="CHEBI:57540"/>
        <dbReference type="ChEBI" id="CHEBI:137386"/>
        <dbReference type="ChEBI" id="CHEBI:191199"/>
    </reaction>
</comment>
<dbReference type="PROSITE" id="PS52018">
    <property type="entry name" value="DART"/>
    <property type="match status" value="1"/>
</dbReference>
<organism evidence="9 11">
    <name type="scientific">Mycolicibacterium novocastrense</name>
    <name type="common">Mycobacterium novocastrense</name>
    <dbReference type="NCBI Taxonomy" id="59813"/>
    <lineage>
        <taxon>Bacteria</taxon>
        <taxon>Bacillati</taxon>
        <taxon>Actinomycetota</taxon>
        <taxon>Actinomycetes</taxon>
        <taxon>Mycobacteriales</taxon>
        <taxon>Mycobacteriaceae</taxon>
        <taxon>Mycolicibacterium</taxon>
    </lineage>
</organism>
<keyword evidence="5 6" id="KW-0238">DNA-binding</keyword>
<feature type="binding site" evidence="6">
    <location>
        <begin position="2"/>
        <end position="4"/>
    </location>
    <ligand>
        <name>NAD(+)</name>
        <dbReference type="ChEBI" id="CHEBI:57540"/>
    </ligand>
</feature>
<dbReference type="RefSeq" id="WP_165604400.1">
    <property type="nucleotide sequence ID" value="NZ_BCTA01000007.1"/>
</dbReference>
<dbReference type="Proteomes" id="UP001207528">
    <property type="component" value="Unassembled WGS sequence"/>
</dbReference>
<dbReference type="Pfam" id="PF14487">
    <property type="entry name" value="DarT"/>
    <property type="match status" value="1"/>
</dbReference>
<reference evidence="8 10" key="1">
    <citation type="journal article" date="2016" name="Genome Announc.">
        <title>Draft Genome Sequences of Five Rapidly Growing Mycobacterium Species, M. thermoresistibile, M. fortuitum subsp. acetamidolyticum, M. canariasense, M. brisbanense, and M. novocastrense.</title>
        <authorList>
            <person name="Katahira K."/>
            <person name="Ogura Y."/>
            <person name="Gotoh Y."/>
            <person name="Hayashi T."/>
        </authorList>
    </citation>
    <scope>NUCLEOTIDE SEQUENCE [LARGE SCALE GENOMIC DNA]</scope>
    <source>
        <strain evidence="8 10">JCM18114</strain>
    </source>
</reference>
<evidence type="ECO:0000256" key="6">
    <source>
        <dbReference type="PROSITE-ProRule" id="PRU01362"/>
    </source>
</evidence>
<name>A0AAW5SWL5_MYCNV</name>
<dbReference type="GO" id="GO:0016779">
    <property type="term" value="F:nucleotidyltransferase activity"/>
    <property type="evidence" value="ECO:0007669"/>
    <property type="project" value="UniProtKB-UniRule"/>
</dbReference>
<reference evidence="9" key="2">
    <citation type="submission" date="2020-07" db="EMBL/GenBank/DDBJ databases">
        <authorList>
            <person name="Pettersson B.M.F."/>
            <person name="Behra P.R.K."/>
            <person name="Ramesh M."/>
            <person name="Das S."/>
            <person name="Dasgupta S."/>
            <person name="Kirsebom L.A."/>
        </authorList>
    </citation>
    <scope>NUCLEOTIDE SEQUENCE</scope>
    <source>
        <strain evidence="9">DSM 44203</strain>
    </source>
</reference>
<keyword evidence="4 6" id="KW-0548">Nucleotidyltransferase</keyword>